<keyword evidence="2 4" id="KW-0548">Nucleotidyltransferase</keyword>
<dbReference type="CDD" id="cd02517">
    <property type="entry name" value="CMP-KDO-Synthetase"/>
    <property type="match status" value="1"/>
</dbReference>
<dbReference type="Gene3D" id="3.90.550.10">
    <property type="entry name" value="Spore Coat Polysaccharide Biosynthesis Protein SpsA, Chain A"/>
    <property type="match status" value="1"/>
</dbReference>
<keyword evidence="6" id="KW-1185">Reference proteome</keyword>
<evidence type="ECO:0000313" key="5">
    <source>
        <dbReference type="EMBL" id="RAJ85524.1"/>
    </source>
</evidence>
<reference evidence="5 6" key="1">
    <citation type="submission" date="2018-06" db="EMBL/GenBank/DDBJ databases">
        <title>Genomic Encyclopedia of Archaeal and Bacterial Type Strains, Phase II (KMG-II): from individual species to whole genera.</title>
        <authorList>
            <person name="Goeker M."/>
        </authorList>
    </citation>
    <scope>NUCLEOTIDE SEQUENCE [LARGE SCALE GENOMIC DNA]</scope>
    <source>
        <strain evidence="5 6">DSM 29821</strain>
    </source>
</reference>
<protein>
    <recommendedName>
        <fullName evidence="4">3-deoxy-manno-octulosonate cytidylyltransferase</fullName>
        <ecNumber evidence="4">2.7.7.38</ecNumber>
    </recommendedName>
    <alternativeName>
        <fullName evidence="4">CMP-2-keto-3-deoxyoctulosonic acid synthase</fullName>
        <shortName evidence="4">CKS</shortName>
        <shortName evidence="4">CMP-KDO synthase</shortName>
    </alternativeName>
</protein>
<dbReference type="NCBIfam" id="TIGR00466">
    <property type="entry name" value="kdsB"/>
    <property type="match status" value="1"/>
</dbReference>
<dbReference type="InterPro" id="IPR003329">
    <property type="entry name" value="Cytidylyl_trans"/>
</dbReference>
<dbReference type="InterPro" id="IPR029044">
    <property type="entry name" value="Nucleotide-diphossugar_trans"/>
</dbReference>
<organism evidence="5 6">
    <name type="scientific">Chitinophaga dinghuensis</name>
    <dbReference type="NCBI Taxonomy" id="1539050"/>
    <lineage>
        <taxon>Bacteria</taxon>
        <taxon>Pseudomonadati</taxon>
        <taxon>Bacteroidota</taxon>
        <taxon>Chitinophagia</taxon>
        <taxon>Chitinophagales</taxon>
        <taxon>Chitinophagaceae</taxon>
        <taxon>Chitinophaga</taxon>
    </lineage>
</organism>
<comment type="pathway">
    <text evidence="4">Nucleotide-sugar biosynthesis; CMP-3-deoxy-D-manno-octulosonate biosynthesis; CMP-3-deoxy-D-manno-octulosonate from 3-deoxy-D-manno-octulosonate and CTP: step 1/1.</text>
</comment>
<name>A0A327W7B3_9BACT</name>
<evidence type="ECO:0000256" key="1">
    <source>
        <dbReference type="ARBA" id="ARBA00022679"/>
    </source>
</evidence>
<evidence type="ECO:0000256" key="2">
    <source>
        <dbReference type="ARBA" id="ARBA00022695"/>
    </source>
</evidence>
<accession>A0A327W7B3</accession>
<dbReference type="PANTHER" id="PTHR42866:SF2">
    <property type="entry name" value="3-DEOXY-MANNO-OCTULOSONATE CYTIDYLYLTRANSFERASE, MITOCHONDRIAL"/>
    <property type="match status" value="1"/>
</dbReference>
<dbReference type="AlphaFoldDB" id="A0A327W7B3"/>
<dbReference type="GO" id="GO:0005829">
    <property type="term" value="C:cytosol"/>
    <property type="evidence" value="ECO:0007669"/>
    <property type="project" value="TreeGrafter"/>
</dbReference>
<sequence>MLPGYAFTLKYIGMKKIALIPARYGATRFPGKMMAKLGEKSVILRTYESTVNTGVFDEVMVVTDSDIIFQEIVTNGGKAVMSKREHECGTDRIAEAMELLDYEIVVNVQGDEPFTQKEPLEKLLKVFEGEEGKKVQVASLMQVLTDQQSIEDPNYVKVAVDKNSNALFFSRSVIPYPRAKDITPVYYEHIGIYAFRKETLMTFTKLEPTPLELAEKVECLRYLENGIPMKMVVTEYMGVEIDTPEDLEKAAKLL</sequence>
<comment type="catalytic activity">
    <reaction evidence="4">
        <text>3-deoxy-alpha-D-manno-oct-2-ulosonate + CTP = CMP-3-deoxy-beta-D-manno-octulosonate + diphosphate</text>
        <dbReference type="Rhea" id="RHEA:23448"/>
        <dbReference type="ChEBI" id="CHEBI:33019"/>
        <dbReference type="ChEBI" id="CHEBI:37563"/>
        <dbReference type="ChEBI" id="CHEBI:85986"/>
        <dbReference type="ChEBI" id="CHEBI:85987"/>
        <dbReference type="EC" id="2.7.7.38"/>
    </reaction>
</comment>
<dbReference type="Proteomes" id="UP000249819">
    <property type="component" value="Unassembled WGS sequence"/>
</dbReference>
<dbReference type="GO" id="GO:0008690">
    <property type="term" value="F:3-deoxy-manno-octulosonate cytidylyltransferase activity"/>
    <property type="evidence" value="ECO:0007669"/>
    <property type="project" value="UniProtKB-UniRule"/>
</dbReference>
<keyword evidence="3 4" id="KW-0448">Lipopolysaccharide biosynthesis</keyword>
<comment type="similarity">
    <text evidence="4">Belongs to the KdsB family.</text>
</comment>
<dbReference type="NCBIfam" id="NF003952">
    <property type="entry name" value="PRK05450.1-5"/>
    <property type="match status" value="1"/>
</dbReference>
<comment type="function">
    <text evidence="4">Activates KDO (a required 8-carbon sugar) for incorporation into bacterial lipopolysaccharide in Gram-negative bacteria.</text>
</comment>
<evidence type="ECO:0000313" key="6">
    <source>
        <dbReference type="Proteomes" id="UP000249819"/>
    </source>
</evidence>
<dbReference type="HAMAP" id="MF_00057">
    <property type="entry name" value="KdsB"/>
    <property type="match status" value="1"/>
</dbReference>
<dbReference type="InterPro" id="IPR004528">
    <property type="entry name" value="KdsB"/>
</dbReference>
<dbReference type="PANTHER" id="PTHR42866">
    <property type="entry name" value="3-DEOXY-MANNO-OCTULOSONATE CYTIDYLYLTRANSFERASE"/>
    <property type="match status" value="1"/>
</dbReference>
<gene>
    <name evidence="4" type="primary">kdsB</name>
    <name evidence="5" type="ORF">CLV59_102228</name>
</gene>
<dbReference type="SUPFAM" id="SSF53448">
    <property type="entry name" value="Nucleotide-diphospho-sugar transferases"/>
    <property type="match status" value="1"/>
</dbReference>
<dbReference type="EMBL" id="QLMA01000002">
    <property type="protein sequence ID" value="RAJ85524.1"/>
    <property type="molecule type" value="Genomic_DNA"/>
</dbReference>
<comment type="subcellular location">
    <subcellularLocation>
        <location evidence="4">Cytoplasm</location>
    </subcellularLocation>
</comment>
<dbReference type="Pfam" id="PF02348">
    <property type="entry name" value="CTP_transf_3"/>
    <property type="match status" value="1"/>
</dbReference>
<keyword evidence="1 4" id="KW-0808">Transferase</keyword>
<dbReference type="GO" id="GO:0033468">
    <property type="term" value="P:CMP-keto-3-deoxy-D-manno-octulosonic acid biosynthetic process"/>
    <property type="evidence" value="ECO:0007669"/>
    <property type="project" value="UniProtKB-UniRule"/>
</dbReference>
<proteinExistence type="inferred from homology"/>
<evidence type="ECO:0000256" key="3">
    <source>
        <dbReference type="ARBA" id="ARBA00022985"/>
    </source>
</evidence>
<dbReference type="EC" id="2.7.7.38" evidence="4"/>
<comment type="caution">
    <text evidence="5">The sequence shown here is derived from an EMBL/GenBank/DDBJ whole genome shotgun (WGS) entry which is preliminary data.</text>
</comment>
<dbReference type="GO" id="GO:0009103">
    <property type="term" value="P:lipopolysaccharide biosynthetic process"/>
    <property type="evidence" value="ECO:0007669"/>
    <property type="project" value="UniProtKB-UniRule"/>
</dbReference>
<keyword evidence="4" id="KW-0963">Cytoplasm</keyword>
<evidence type="ECO:0000256" key="4">
    <source>
        <dbReference type="HAMAP-Rule" id="MF_00057"/>
    </source>
</evidence>
<dbReference type="UniPathway" id="UPA00358">
    <property type="reaction ID" value="UER00476"/>
</dbReference>